<dbReference type="Proteomes" id="UP000264217">
    <property type="component" value="Unassembled WGS sequence"/>
</dbReference>
<accession>A0A372NX64</accession>
<protein>
    <submittedName>
        <fullName evidence="2">SDR family oxidoreductase</fullName>
    </submittedName>
</protein>
<dbReference type="Gene3D" id="3.40.50.720">
    <property type="entry name" value="NAD(P)-binding Rossmann-like Domain"/>
    <property type="match status" value="1"/>
</dbReference>
<dbReference type="InterPro" id="IPR036291">
    <property type="entry name" value="NAD(P)-bd_dom_sf"/>
</dbReference>
<organism evidence="2 3">
    <name type="scientific">Mucilaginibacter conchicola</name>
    <dbReference type="NCBI Taxonomy" id="2303333"/>
    <lineage>
        <taxon>Bacteria</taxon>
        <taxon>Pseudomonadati</taxon>
        <taxon>Bacteroidota</taxon>
        <taxon>Sphingobacteriia</taxon>
        <taxon>Sphingobacteriales</taxon>
        <taxon>Sphingobacteriaceae</taxon>
        <taxon>Mucilaginibacter</taxon>
    </lineage>
</organism>
<dbReference type="Pfam" id="PF13460">
    <property type="entry name" value="NAD_binding_10"/>
    <property type="match status" value="1"/>
</dbReference>
<dbReference type="RefSeq" id="WP_117390261.1">
    <property type="nucleotide sequence ID" value="NZ_QWDC01000001.1"/>
</dbReference>
<dbReference type="InterPro" id="IPR016040">
    <property type="entry name" value="NAD(P)-bd_dom"/>
</dbReference>
<proteinExistence type="predicted"/>
<reference evidence="2 3" key="1">
    <citation type="submission" date="2018-08" db="EMBL/GenBank/DDBJ databases">
        <title>Mucilaginibacter sp. MYSH2.</title>
        <authorList>
            <person name="Seo T."/>
        </authorList>
    </citation>
    <scope>NUCLEOTIDE SEQUENCE [LARGE SCALE GENOMIC DNA]</scope>
    <source>
        <strain evidence="2 3">MYSH2</strain>
    </source>
</reference>
<dbReference type="GO" id="GO:0004029">
    <property type="term" value="F:aldehyde dehydrogenase (NAD+) activity"/>
    <property type="evidence" value="ECO:0007669"/>
    <property type="project" value="TreeGrafter"/>
</dbReference>
<dbReference type="CDD" id="cd05266">
    <property type="entry name" value="SDR_a4"/>
    <property type="match status" value="1"/>
</dbReference>
<dbReference type="InterPro" id="IPR051783">
    <property type="entry name" value="NAD(P)-dependent_oxidoreduct"/>
</dbReference>
<evidence type="ECO:0000313" key="3">
    <source>
        <dbReference type="Proteomes" id="UP000264217"/>
    </source>
</evidence>
<dbReference type="PANTHER" id="PTHR48079">
    <property type="entry name" value="PROTEIN YEEZ"/>
    <property type="match status" value="1"/>
</dbReference>
<keyword evidence="3" id="KW-1185">Reference proteome</keyword>
<dbReference type="PANTHER" id="PTHR48079:SF6">
    <property type="entry name" value="NAD(P)-BINDING DOMAIN-CONTAINING PROTEIN-RELATED"/>
    <property type="match status" value="1"/>
</dbReference>
<dbReference type="AlphaFoldDB" id="A0A372NX64"/>
<evidence type="ECO:0000313" key="2">
    <source>
        <dbReference type="EMBL" id="RFZ94700.1"/>
    </source>
</evidence>
<dbReference type="OrthoDB" id="751203at2"/>
<comment type="caution">
    <text evidence="2">The sequence shown here is derived from an EMBL/GenBank/DDBJ whole genome shotgun (WGS) entry which is preliminary data.</text>
</comment>
<evidence type="ECO:0000259" key="1">
    <source>
        <dbReference type="Pfam" id="PF13460"/>
    </source>
</evidence>
<name>A0A372NX64_9SPHI</name>
<dbReference type="EMBL" id="QWDC01000001">
    <property type="protein sequence ID" value="RFZ94700.1"/>
    <property type="molecule type" value="Genomic_DNA"/>
</dbReference>
<dbReference type="GO" id="GO:0005737">
    <property type="term" value="C:cytoplasm"/>
    <property type="evidence" value="ECO:0007669"/>
    <property type="project" value="TreeGrafter"/>
</dbReference>
<feature type="domain" description="NAD(P)-binding" evidence="1">
    <location>
        <begin position="9"/>
        <end position="164"/>
    </location>
</feature>
<gene>
    <name evidence="2" type="ORF">D0C36_03945</name>
</gene>
<dbReference type="SUPFAM" id="SSF51735">
    <property type="entry name" value="NAD(P)-binding Rossmann-fold domains"/>
    <property type="match status" value="1"/>
</dbReference>
<sequence length="271" mass="29980">MTISILGCGWYGLPLAKALVNDKHKVKGSTTSVDKLTLLEEASVEPFLINLSAEEATFPDLFFDTDLLIIAIPPKSRSAEGAEYLSKLQKVVERIRRHQIKRVILISSTGVYADRNCVVNEDIPPEPDTAAGKILFEAEELFRNQTDLKTTIIRFAGLVGPERHPGRFFAGKQDIANGLAPINLIHLDDCIGITQSIIDGEAYGHTFNAVAPHHPTRADFYTQATDKAGLALPGFILKLDNWKIVESRNVPSVLGYQYQIDNWYTGLTDAF</sequence>